<dbReference type="AlphaFoldDB" id="A0A9W8GV88"/>
<dbReference type="CDD" id="cd20557">
    <property type="entry name" value="CYCLIN_ScPCL1-like"/>
    <property type="match status" value="1"/>
</dbReference>
<dbReference type="GO" id="GO:0019901">
    <property type="term" value="F:protein kinase binding"/>
    <property type="evidence" value="ECO:0007669"/>
    <property type="project" value="InterPro"/>
</dbReference>
<proteinExistence type="predicted"/>
<keyword evidence="3" id="KW-1185">Reference proteome</keyword>
<evidence type="ECO:0000313" key="2">
    <source>
        <dbReference type="EMBL" id="KAJ2751119.1"/>
    </source>
</evidence>
<dbReference type="OrthoDB" id="10250320at2759"/>
<dbReference type="InterPro" id="IPR013922">
    <property type="entry name" value="Cyclin_PHO80-like"/>
</dbReference>
<dbReference type="Pfam" id="PF08613">
    <property type="entry name" value="Cyclin"/>
    <property type="match status" value="1"/>
</dbReference>
<dbReference type="Proteomes" id="UP001140011">
    <property type="component" value="Unassembled WGS sequence"/>
</dbReference>
<dbReference type="EMBL" id="JANBUH010000445">
    <property type="protein sequence ID" value="KAJ2751119.1"/>
    <property type="molecule type" value="Genomic_DNA"/>
</dbReference>
<dbReference type="InterPro" id="IPR036915">
    <property type="entry name" value="Cyclin-like_sf"/>
</dbReference>
<comment type="caution">
    <text evidence="2">The sequence shown here is derived from an EMBL/GenBank/DDBJ whole genome shotgun (WGS) entry which is preliminary data.</text>
</comment>
<accession>A0A9W8GV88</accession>
<gene>
    <name evidence="2" type="primary">PCL1_2</name>
    <name evidence="2" type="ORF">GGI19_004686</name>
</gene>
<dbReference type="SUPFAM" id="SSF47954">
    <property type="entry name" value="Cyclin-like"/>
    <property type="match status" value="1"/>
</dbReference>
<evidence type="ECO:0000256" key="1">
    <source>
        <dbReference type="SAM" id="MobiDB-lite"/>
    </source>
</evidence>
<dbReference type="PANTHER" id="PTHR15615:SF108">
    <property type="entry name" value="PROTEIN CNPPD1"/>
    <property type="match status" value="1"/>
</dbReference>
<reference evidence="2" key="1">
    <citation type="submission" date="2022-07" db="EMBL/GenBank/DDBJ databases">
        <title>Phylogenomic reconstructions and comparative analyses of Kickxellomycotina fungi.</title>
        <authorList>
            <person name="Reynolds N.K."/>
            <person name="Stajich J.E."/>
            <person name="Barry K."/>
            <person name="Grigoriev I.V."/>
            <person name="Crous P."/>
            <person name="Smith M.E."/>
        </authorList>
    </citation>
    <scope>NUCLEOTIDE SEQUENCE</scope>
    <source>
        <strain evidence="2">BCRC 34297</strain>
    </source>
</reference>
<name>A0A9W8GV88_9FUNG</name>
<protein>
    <submittedName>
        <fullName evidence="2">PHO85 cyclin-1</fullName>
    </submittedName>
</protein>
<dbReference type="PANTHER" id="PTHR15615">
    <property type="match status" value="1"/>
</dbReference>
<organism evidence="2 3">
    <name type="scientific">Coemansia pectinata</name>
    <dbReference type="NCBI Taxonomy" id="1052879"/>
    <lineage>
        <taxon>Eukaryota</taxon>
        <taxon>Fungi</taxon>
        <taxon>Fungi incertae sedis</taxon>
        <taxon>Zoopagomycota</taxon>
        <taxon>Kickxellomycotina</taxon>
        <taxon>Kickxellomycetes</taxon>
        <taxon>Kickxellales</taxon>
        <taxon>Kickxellaceae</taxon>
        <taxon>Coemansia</taxon>
    </lineage>
</organism>
<evidence type="ECO:0000313" key="3">
    <source>
        <dbReference type="Proteomes" id="UP001140011"/>
    </source>
</evidence>
<feature type="region of interest" description="Disordered" evidence="1">
    <location>
        <begin position="293"/>
        <end position="313"/>
    </location>
</feature>
<dbReference type="Gene3D" id="1.10.472.10">
    <property type="entry name" value="Cyclin-like"/>
    <property type="match status" value="1"/>
</dbReference>
<sequence>MLASSTSVNNNSNGSIRATRQGTTRLQTINNLFHIPATLVSFTVEYLSKLFSAVDKPQSSLKRPDIPVDERRFPEFRYFIKTLLINGHISADTLVHALIYLSRFHRRIARQQALVEEGAKHKLFLAALLVASKFCDDRYPLASISVCEFLPLGLVSLVEVNRMERAFLKVIRYKLIVEPDELALLLSKHGIDIRQIARVIAERTGNGGRAGGVEKPVAVSSGISLVPPISQRAVAGHSISARSVGGSSSIVGGSMGLISNVLSSAATMGTARLAAPSTANPATNVLHNAYIETTASGRGGSRRMSKPLPIQPN</sequence>